<dbReference type="GO" id="GO:0031122">
    <property type="term" value="P:cytoplasmic microtubule organization"/>
    <property type="evidence" value="ECO:0007669"/>
    <property type="project" value="InterPro"/>
</dbReference>
<dbReference type="PRINTS" id="PR01161">
    <property type="entry name" value="TUBULIN"/>
</dbReference>
<keyword evidence="7" id="KW-0206">Cytoskeleton</keyword>
<evidence type="ECO:0000256" key="8">
    <source>
        <dbReference type="ARBA" id="ARBA00093405"/>
    </source>
</evidence>
<dbReference type="InterPro" id="IPR017975">
    <property type="entry name" value="Tubulin_CS"/>
</dbReference>
<evidence type="ECO:0000256" key="3">
    <source>
        <dbReference type="ARBA" id="ARBA00022490"/>
    </source>
</evidence>
<keyword evidence="5 9" id="KW-0547">Nucleotide-binding</keyword>
<feature type="domain" description="Tubulin/FtsZ 2-layer sandwich" evidence="11">
    <location>
        <begin position="249"/>
        <end position="371"/>
    </location>
</feature>
<comment type="similarity">
    <text evidence="2 9">Belongs to the tubulin family.</text>
</comment>
<dbReference type="PROSITE" id="PS00227">
    <property type="entry name" value="TUBULIN"/>
    <property type="match status" value="1"/>
</dbReference>
<dbReference type="AlphaFoldDB" id="A0A6P3HPV2"/>
<evidence type="ECO:0000313" key="13">
    <source>
        <dbReference type="RefSeq" id="XP_010841402.1"/>
    </source>
</evidence>
<dbReference type="PANTHER" id="PTHR11588">
    <property type="entry name" value="TUBULIN"/>
    <property type="match status" value="1"/>
</dbReference>
<keyword evidence="12" id="KW-1185">Reference proteome</keyword>
<accession>A0A6P3HPV2</accession>
<dbReference type="InterPro" id="IPR023123">
    <property type="entry name" value="Tubulin_C"/>
</dbReference>
<comment type="function">
    <text evidence="8 9">Tubulin is the major constituent of microtubules, protein filaments consisting of alpha- and beta-tubulin heterodimers. Gamma-tubulin is a key component of the gamma-tubulin ring complex (gTuRC) which mediates microtubule nucleation. The gTuRC regulates the minus-end nucleation of alpha-beta tubulin heterodimers that grow into microtubule protafilaments, a critical step in centrosome duplication and spindle formation.</text>
</comment>
<dbReference type="FunFam" id="1.10.287.600:FF:000004">
    <property type="entry name" value="Tubulin gamma chain"/>
    <property type="match status" value="1"/>
</dbReference>
<evidence type="ECO:0000256" key="1">
    <source>
        <dbReference type="ARBA" id="ARBA00004300"/>
    </source>
</evidence>
<comment type="subcellular location">
    <subcellularLocation>
        <location evidence="1">Cytoplasm</location>
        <location evidence="1">Cytoskeleton</location>
        <location evidence="1">Microtubule organizing center</location>
        <location evidence="1">Centrosome</location>
    </subcellularLocation>
</comment>
<dbReference type="Gene3D" id="3.30.1330.20">
    <property type="entry name" value="Tubulin/FtsZ, C-terminal domain"/>
    <property type="match status" value="1"/>
</dbReference>
<dbReference type="SUPFAM" id="SSF52490">
    <property type="entry name" value="Tubulin nucleotide-binding domain-like"/>
    <property type="match status" value="1"/>
</dbReference>
<evidence type="ECO:0000259" key="11">
    <source>
        <dbReference type="SMART" id="SM00865"/>
    </source>
</evidence>
<dbReference type="InterPro" id="IPR000217">
    <property type="entry name" value="Tubulin"/>
</dbReference>
<dbReference type="GeneID" id="104990782"/>
<evidence type="ECO:0000256" key="4">
    <source>
        <dbReference type="ARBA" id="ARBA00022701"/>
    </source>
</evidence>
<dbReference type="InterPro" id="IPR036525">
    <property type="entry name" value="Tubulin/FtsZ_GTPase_sf"/>
</dbReference>
<evidence type="ECO:0000259" key="10">
    <source>
        <dbReference type="SMART" id="SM00864"/>
    </source>
</evidence>
<evidence type="ECO:0000313" key="12">
    <source>
        <dbReference type="Proteomes" id="UP000515208"/>
    </source>
</evidence>
<dbReference type="SMART" id="SM00864">
    <property type="entry name" value="Tubulin"/>
    <property type="match status" value="1"/>
</dbReference>
<dbReference type="FunFam" id="3.40.50.1440:FF:000010">
    <property type="entry name" value="Tubulin gamma chain"/>
    <property type="match status" value="1"/>
</dbReference>
<dbReference type="Pfam" id="PF00091">
    <property type="entry name" value="Tubulin"/>
    <property type="match status" value="1"/>
</dbReference>
<evidence type="ECO:0000256" key="5">
    <source>
        <dbReference type="ARBA" id="ARBA00022741"/>
    </source>
</evidence>
<dbReference type="InterPro" id="IPR037103">
    <property type="entry name" value="Tubulin/FtsZ-like_C"/>
</dbReference>
<evidence type="ECO:0000256" key="7">
    <source>
        <dbReference type="ARBA" id="ARBA00023212"/>
    </source>
</evidence>
<evidence type="ECO:0000256" key="2">
    <source>
        <dbReference type="ARBA" id="ARBA00009636"/>
    </source>
</evidence>
<dbReference type="GO" id="GO:0007020">
    <property type="term" value="P:microtubule nucleation"/>
    <property type="evidence" value="ECO:0007669"/>
    <property type="project" value="InterPro"/>
</dbReference>
<dbReference type="GO" id="GO:0005813">
    <property type="term" value="C:centrosome"/>
    <property type="evidence" value="ECO:0007669"/>
    <property type="project" value="UniProtKB-SubCell"/>
</dbReference>
<evidence type="ECO:0000256" key="9">
    <source>
        <dbReference type="RuleBase" id="RU000352"/>
    </source>
</evidence>
<dbReference type="GO" id="GO:0005525">
    <property type="term" value="F:GTP binding"/>
    <property type="evidence" value="ECO:0007669"/>
    <property type="project" value="UniProtKB-UniRule"/>
</dbReference>
<dbReference type="GO" id="GO:0000930">
    <property type="term" value="C:gamma-tubulin complex"/>
    <property type="evidence" value="ECO:0007669"/>
    <property type="project" value="InterPro"/>
</dbReference>
<dbReference type="InterPro" id="IPR003008">
    <property type="entry name" value="Tubulin_FtsZ_GTPase"/>
</dbReference>
<keyword evidence="4 9" id="KW-0493">Microtubule</keyword>
<keyword evidence="6 9" id="KW-0342">GTP-binding</keyword>
<dbReference type="CDD" id="cd02188">
    <property type="entry name" value="gamma_tubulin"/>
    <property type="match status" value="1"/>
</dbReference>
<dbReference type="SUPFAM" id="SSF55307">
    <property type="entry name" value="Tubulin C-terminal domain-like"/>
    <property type="match status" value="1"/>
</dbReference>
<dbReference type="PRINTS" id="PR01164">
    <property type="entry name" value="GAMMATUBULIN"/>
</dbReference>
<evidence type="ECO:0000256" key="6">
    <source>
        <dbReference type="ARBA" id="ARBA00023134"/>
    </source>
</evidence>
<dbReference type="SMART" id="SM00865">
    <property type="entry name" value="Tubulin_C"/>
    <property type="match status" value="1"/>
</dbReference>
<protein>
    <recommendedName>
        <fullName evidence="9">Tubulin gamma chain</fullName>
    </recommendedName>
</protein>
<keyword evidence="3" id="KW-0963">Cytoplasm</keyword>
<dbReference type="OrthoDB" id="10249382at2759"/>
<reference evidence="13" key="1">
    <citation type="submission" date="2025-08" db="UniProtKB">
        <authorList>
            <consortium name="RefSeq"/>
        </authorList>
    </citation>
    <scope>IDENTIFICATION</scope>
    <source>
        <tissue evidence="13">Blood</tissue>
    </source>
</reference>
<dbReference type="GO" id="GO:0005874">
    <property type="term" value="C:microtubule"/>
    <property type="evidence" value="ECO:0007669"/>
    <property type="project" value="UniProtKB-KW"/>
</dbReference>
<dbReference type="InterPro" id="IPR002454">
    <property type="entry name" value="Gamma_tubulin"/>
</dbReference>
<feature type="domain" description="Tubulin/FtsZ GTPase" evidence="10">
    <location>
        <begin position="48"/>
        <end position="247"/>
    </location>
</feature>
<dbReference type="InterPro" id="IPR008280">
    <property type="entry name" value="Tub_FtsZ_C"/>
</dbReference>
<proteinExistence type="inferred from homology"/>
<gene>
    <name evidence="13" type="primary">LOC104990782</name>
</gene>
<organism evidence="12 13">
    <name type="scientific">Bison bison bison</name>
    <name type="common">North American plains bison</name>
    <dbReference type="NCBI Taxonomy" id="43346"/>
    <lineage>
        <taxon>Eukaryota</taxon>
        <taxon>Metazoa</taxon>
        <taxon>Chordata</taxon>
        <taxon>Craniata</taxon>
        <taxon>Vertebrata</taxon>
        <taxon>Euteleostomi</taxon>
        <taxon>Mammalia</taxon>
        <taxon>Eutheria</taxon>
        <taxon>Laurasiatheria</taxon>
        <taxon>Artiodactyla</taxon>
        <taxon>Ruminantia</taxon>
        <taxon>Pecora</taxon>
        <taxon>Bovidae</taxon>
        <taxon>Bovinae</taxon>
        <taxon>Bison</taxon>
    </lineage>
</organism>
<dbReference type="Pfam" id="PF03953">
    <property type="entry name" value="Tubulin_C"/>
    <property type="match status" value="1"/>
</dbReference>
<dbReference type="Gene3D" id="3.40.50.1440">
    <property type="entry name" value="Tubulin/FtsZ, GTPase domain"/>
    <property type="match status" value="1"/>
</dbReference>
<name>A0A6P3HPV2_BISBB</name>
<dbReference type="Gene3D" id="1.10.287.600">
    <property type="entry name" value="Helix hairpin bin"/>
    <property type="match status" value="1"/>
</dbReference>
<dbReference type="Proteomes" id="UP000515208">
    <property type="component" value="Unplaced"/>
</dbReference>
<dbReference type="InterPro" id="IPR018316">
    <property type="entry name" value="Tubulin/FtsZ_2-layer-sand-dom"/>
</dbReference>
<dbReference type="RefSeq" id="XP_010841402.1">
    <property type="nucleotide sequence ID" value="XM_010843100.1"/>
</dbReference>
<sequence length="429" mass="48550">MPREIITLQLGQCGNQIGFEFWKQLCAEHGISPEGIVEEFATEGTDRKDVFFYQADDEHYIPRAVLLDLEPRVIHSILNSPYAKLYNPENIYLSEHGGGAGNNWASGFSQGEKIHEDIFDIIDREADGSDSLEGFVLCHSIAGGTGSGLGSYLLERLNDRYPKKLVQTYSVFPNQDEMSDVVVQPYNSLLTLKRLTQNADCVVVLDNTALNRIATDRLHIQNPSFSQINQLVSTIMSASTTTLRYPGYMNNDLIGLIASLIPTPRLHFLMTGYTPLTTDQSVRAALRPSRPCVSAEEPHLLKEEGQFVTVWGQPLRRIRERKLANFIPWGPASIQVALSRKSPYLPSAHRVSGLMMANHTSISSLFESSCQQYDKLRKREAFLEQFRKEDIFKDNFDELDRSREVVQELIDEYHAATRPDYISWGTQEQ</sequence>
<dbReference type="KEGG" id="bbis:104990782"/>